<dbReference type="Gene3D" id="3.30.1360.120">
    <property type="entry name" value="Probable tRNA modification gtpase trme, domain 1"/>
    <property type="match status" value="1"/>
</dbReference>
<protein>
    <recommendedName>
        <fullName evidence="3">Sarcosine oxidase subunit gamma</fullName>
    </recommendedName>
</protein>
<name>A0A6N8TFU7_SHIZO</name>
<reference evidence="1 2" key="1">
    <citation type="submission" date="2019-12" db="EMBL/GenBank/DDBJ databases">
        <title>Shinella granuli gen. nov., sp. nov., and proposal of the reclassification of Zoogloea ramigera ATCC 19623 as Shinella zoogloeoides sp. nov.</title>
        <authorList>
            <person name="Gao J."/>
        </authorList>
    </citation>
    <scope>NUCLEOTIDE SEQUENCE [LARGE SCALE GENOMIC DNA]</scope>
    <source>
        <strain evidence="1 2">DSM 287</strain>
    </source>
</reference>
<dbReference type="SUPFAM" id="SSF103025">
    <property type="entry name" value="Folate-binding domain"/>
    <property type="match status" value="1"/>
</dbReference>
<evidence type="ECO:0008006" key="3">
    <source>
        <dbReference type="Google" id="ProtNLM"/>
    </source>
</evidence>
<dbReference type="InterPro" id="IPR027266">
    <property type="entry name" value="TrmE/GcvT-like"/>
</dbReference>
<organism evidence="1 2">
    <name type="scientific">Shinella zoogloeoides</name>
    <name type="common">Crabtreella saccharophila</name>
    <dbReference type="NCBI Taxonomy" id="352475"/>
    <lineage>
        <taxon>Bacteria</taxon>
        <taxon>Pseudomonadati</taxon>
        <taxon>Pseudomonadota</taxon>
        <taxon>Alphaproteobacteria</taxon>
        <taxon>Hyphomicrobiales</taxon>
        <taxon>Rhizobiaceae</taxon>
        <taxon>Shinella</taxon>
    </lineage>
</organism>
<accession>A0A6N8TFU7</accession>
<dbReference type="OrthoDB" id="7868213at2"/>
<dbReference type="Pfam" id="PF04268">
    <property type="entry name" value="SoxG"/>
    <property type="match status" value="1"/>
</dbReference>
<proteinExistence type="predicted"/>
<dbReference type="InterPro" id="IPR007375">
    <property type="entry name" value="SoxG"/>
</dbReference>
<dbReference type="AlphaFoldDB" id="A0A6N8TFU7"/>
<comment type="caution">
    <text evidence="1">The sequence shown here is derived from an EMBL/GenBank/DDBJ whole genome shotgun (WGS) entry which is preliminary data.</text>
</comment>
<evidence type="ECO:0000313" key="1">
    <source>
        <dbReference type="EMBL" id="MXO02147.1"/>
    </source>
</evidence>
<gene>
    <name evidence="1" type="ORF">GR156_17635</name>
</gene>
<dbReference type="EMBL" id="WUML01000018">
    <property type="protein sequence ID" value="MXO02147.1"/>
    <property type="molecule type" value="Genomic_DNA"/>
</dbReference>
<dbReference type="Proteomes" id="UP000440304">
    <property type="component" value="Unassembled WGS sequence"/>
</dbReference>
<sequence length="176" mass="18948">MFDLARKWQPEPDWAEARLTGPNLQVRALGRVGQRLVSGDVEGFLARHDLGRDIGALGLALGDRYAVRVARDRLLTVGLSADELPDGWHDEGCAVSTVGAALHVFEASGAGVRDLLARAVTVDPDHPGPCAAMPFGGVMAVVYRHGDAGTLRIHVDRGLASYLWEWFECQPLLAQG</sequence>
<evidence type="ECO:0000313" key="2">
    <source>
        <dbReference type="Proteomes" id="UP000440304"/>
    </source>
</evidence>